<dbReference type="Proteomes" id="UP000229893">
    <property type="component" value="Unassembled WGS sequence"/>
</dbReference>
<evidence type="ECO:0000313" key="6">
    <source>
        <dbReference type="Proteomes" id="UP000229893"/>
    </source>
</evidence>
<evidence type="ECO:0000313" key="5">
    <source>
        <dbReference type="EMBL" id="PIR05144.1"/>
    </source>
</evidence>
<organism evidence="5 6">
    <name type="scientific">Candidatus Liptonbacteria bacterium CG11_big_fil_rev_8_21_14_0_20_35_14</name>
    <dbReference type="NCBI Taxonomy" id="1974634"/>
    <lineage>
        <taxon>Bacteria</taxon>
        <taxon>Candidatus Liptoniibacteriota</taxon>
    </lineage>
</organism>
<evidence type="ECO:0000256" key="2">
    <source>
        <dbReference type="ARBA" id="ARBA00023125"/>
    </source>
</evidence>
<dbReference type="InterPro" id="IPR018334">
    <property type="entry name" value="ArsR_HTH"/>
</dbReference>
<dbReference type="PRINTS" id="PR00778">
    <property type="entry name" value="HTHARSR"/>
</dbReference>
<keyword evidence="2" id="KW-0238">DNA-binding</keyword>
<evidence type="ECO:0000256" key="1">
    <source>
        <dbReference type="ARBA" id="ARBA00023015"/>
    </source>
</evidence>
<dbReference type="AlphaFoldDB" id="A0A2H0N8C9"/>
<dbReference type="InterPro" id="IPR001845">
    <property type="entry name" value="HTH_ArsR_DNA-bd_dom"/>
</dbReference>
<reference evidence="5 6" key="1">
    <citation type="submission" date="2017-09" db="EMBL/GenBank/DDBJ databases">
        <title>Depth-based differentiation of microbial function through sediment-hosted aquifers and enrichment of novel symbionts in the deep terrestrial subsurface.</title>
        <authorList>
            <person name="Probst A.J."/>
            <person name="Ladd B."/>
            <person name="Jarett J.K."/>
            <person name="Geller-Mcgrath D.E."/>
            <person name="Sieber C.M."/>
            <person name="Emerson J.B."/>
            <person name="Anantharaman K."/>
            <person name="Thomas B.C."/>
            <person name="Malmstrom R."/>
            <person name="Stieglmeier M."/>
            <person name="Klingl A."/>
            <person name="Woyke T."/>
            <person name="Ryan C.M."/>
            <person name="Banfield J.F."/>
        </authorList>
    </citation>
    <scope>NUCLEOTIDE SEQUENCE [LARGE SCALE GENOMIC DNA]</scope>
    <source>
        <strain evidence="5">CG11_big_fil_rev_8_21_14_0_20_35_14</strain>
    </source>
</reference>
<dbReference type="PANTHER" id="PTHR33154:SF33">
    <property type="entry name" value="TRANSCRIPTIONAL REPRESSOR SDPR"/>
    <property type="match status" value="1"/>
</dbReference>
<dbReference type="GO" id="GO:0003677">
    <property type="term" value="F:DNA binding"/>
    <property type="evidence" value="ECO:0007669"/>
    <property type="project" value="UniProtKB-KW"/>
</dbReference>
<dbReference type="PROSITE" id="PS00846">
    <property type="entry name" value="HTH_ARSR_1"/>
    <property type="match status" value="1"/>
</dbReference>
<dbReference type="Gene3D" id="1.10.10.10">
    <property type="entry name" value="Winged helix-like DNA-binding domain superfamily/Winged helix DNA-binding domain"/>
    <property type="match status" value="1"/>
</dbReference>
<dbReference type="InterPro" id="IPR036390">
    <property type="entry name" value="WH_DNA-bd_sf"/>
</dbReference>
<dbReference type="PROSITE" id="PS50987">
    <property type="entry name" value="HTH_ARSR_2"/>
    <property type="match status" value="1"/>
</dbReference>
<protein>
    <submittedName>
        <fullName evidence="5">Transcriptional regulator</fullName>
    </submittedName>
</protein>
<evidence type="ECO:0000259" key="4">
    <source>
        <dbReference type="PROSITE" id="PS50987"/>
    </source>
</evidence>
<comment type="caution">
    <text evidence="5">The sequence shown here is derived from an EMBL/GenBank/DDBJ whole genome shotgun (WGS) entry which is preliminary data.</text>
</comment>
<name>A0A2H0N8C9_9BACT</name>
<dbReference type="Pfam" id="PF01022">
    <property type="entry name" value="HTH_5"/>
    <property type="match status" value="1"/>
</dbReference>
<dbReference type="GO" id="GO:0003700">
    <property type="term" value="F:DNA-binding transcription factor activity"/>
    <property type="evidence" value="ECO:0007669"/>
    <property type="project" value="InterPro"/>
</dbReference>
<dbReference type="InterPro" id="IPR011991">
    <property type="entry name" value="ArsR-like_HTH"/>
</dbReference>
<dbReference type="SUPFAM" id="SSF46785">
    <property type="entry name" value="Winged helix' DNA-binding domain"/>
    <property type="match status" value="1"/>
</dbReference>
<feature type="domain" description="HTH arsR-type" evidence="4">
    <location>
        <begin position="3"/>
        <end position="97"/>
    </location>
</feature>
<dbReference type="CDD" id="cd00090">
    <property type="entry name" value="HTH_ARSR"/>
    <property type="match status" value="1"/>
</dbReference>
<proteinExistence type="predicted"/>
<dbReference type="SMART" id="SM00418">
    <property type="entry name" value="HTH_ARSR"/>
    <property type="match status" value="1"/>
</dbReference>
<keyword evidence="3" id="KW-0804">Transcription</keyword>
<gene>
    <name evidence="5" type="ORF">COV57_00670</name>
</gene>
<sequence length="97" mass="10980">MAFNNKTITNQANLFKIISDPTRLKIISLLFNNKKEICVSDISSHIKISHSATSHQLAKLESLGLVECLRQGHMMCYKTTNHKLNNIIKKIIKTTSL</sequence>
<dbReference type="InterPro" id="IPR036388">
    <property type="entry name" value="WH-like_DNA-bd_sf"/>
</dbReference>
<dbReference type="InterPro" id="IPR051081">
    <property type="entry name" value="HTH_MetalResp_TranReg"/>
</dbReference>
<accession>A0A2H0N8C9</accession>
<dbReference type="EMBL" id="PCWO01000009">
    <property type="protein sequence ID" value="PIR05144.1"/>
    <property type="molecule type" value="Genomic_DNA"/>
</dbReference>
<dbReference type="NCBIfam" id="NF033788">
    <property type="entry name" value="HTH_metalloreg"/>
    <property type="match status" value="1"/>
</dbReference>
<dbReference type="PANTHER" id="PTHR33154">
    <property type="entry name" value="TRANSCRIPTIONAL REGULATOR, ARSR FAMILY"/>
    <property type="match status" value="1"/>
</dbReference>
<keyword evidence="1" id="KW-0805">Transcription regulation</keyword>
<evidence type="ECO:0000256" key="3">
    <source>
        <dbReference type="ARBA" id="ARBA00023163"/>
    </source>
</evidence>